<dbReference type="KEGG" id="pbi:112542570"/>
<dbReference type="GO" id="GO:0004888">
    <property type="term" value="F:transmembrane signaling receptor activity"/>
    <property type="evidence" value="ECO:0007669"/>
    <property type="project" value="InterPro"/>
</dbReference>
<dbReference type="SUPFAM" id="SSF56436">
    <property type="entry name" value="C-type lectin-like"/>
    <property type="match status" value="1"/>
</dbReference>
<dbReference type="AlphaFoldDB" id="A0A9F5N0R3"/>
<evidence type="ECO:0000256" key="1">
    <source>
        <dbReference type="ARBA" id="ARBA00004613"/>
    </source>
</evidence>
<feature type="domain" description="C-type lectin" evidence="4">
    <location>
        <begin position="64"/>
        <end position="174"/>
    </location>
</feature>
<dbReference type="SMART" id="SM00034">
    <property type="entry name" value="CLECT"/>
    <property type="match status" value="1"/>
</dbReference>
<dbReference type="RefSeq" id="XP_025031580.1">
    <property type="nucleotide sequence ID" value="XM_025175812.1"/>
</dbReference>
<organism evidence="5 6">
    <name type="scientific">Python bivittatus</name>
    <name type="common">Burmese python</name>
    <name type="synonym">Python molurus bivittatus</name>
    <dbReference type="NCBI Taxonomy" id="176946"/>
    <lineage>
        <taxon>Eukaryota</taxon>
        <taxon>Metazoa</taxon>
        <taxon>Chordata</taxon>
        <taxon>Craniata</taxon>
        <taxon>Vertebrata</taxon>
        <taxon>Euteleostomi</taxon>
        <taxon>Lepidosauria</taxon>
        <taxon>Squamata</taxon>
        <taxon>Bifurcata</taxon>
        <taxon>Unidentata</taxon>
        <taxon>Episquamata</taxon>
        <taxon>Toxicofera</taxon>
        <taxon>Serpentes</taxon>
        <taxon>Henophidia</taxon>
        <taxon>Pythonidae</taxon>
        <taxon>Python</taxon>
    </lineage>
</organism>
<keyword evidence="2" id="KW-0964">Secreted</keyword>
<sequence>MAETVSYADLQGGFARSPPERSHWEEPSEGELTYENIQSSRAQDEIPRASKGATGCCPQGWKLFRWKCLRVSLTEARWEDSKAACQYASSQLLVLHKPWEAADVWDAGSPEQSNHYWIGLKKSQNGFLWVDQTHSLENYSVRAEGGRHRKDCVDLHEGTLNWCPCYLRKRYICEKPASPWPVDGGP</sequence>
<evidence type="ECO:0000313" key="5">
    <source>
        <dbReference type="Proteomes" id="UP000695026"/>
    </source>
</evidence>
<evidence type="ECO:0000259" key="4">
    <source>
        <dbReference type="PROSITE" id="PS50041"/>
    </source>
</evidence>
<gene>
    <name evidence="6" type="primary">LOC112542570</name>
</gene>
<reference evidence="6" key="1">
    <citation type="submission" date="2025-08" db="UniProtKB">
        <authorList>
            <consortium name="RefSeq"/>
        </authorList>
    </citation>
    <scope>IDENTIFICATION</scope>
    <source>
        <tissue evidence="6">Liver</tissue>
    </source>
</reference>
<protein>
    <submittedName>
        <fullName evidence="6">CD209 antigen-like protein 2</fullName>
    </submittedName>
</protein>
<dbReference type="InterPro" id="IPR016186">
    <property type="entry name" value="C-type_lectin-like/link_sf"/>
</dbReference>
<dbReference type="PANTHER" id="PTHR15028:SF6">
    <property type="entry name" value="B-CELL DIFFERENTIATION ANTIGEN CD72"/>
    <property type="match status" value="1"/>
</dbReference>
<dbReference type="OrthoDB" id="9050076at2759"/>
<dbReference type="GO" id="GO:0005576">
    <property type="term" value="C:extracellular region"/>
    <property type="evidence" value="ECO:0007669"/>
    <property type="project" value="UniProtKB-SubCell"/>
</dbReference>
<evidence type="ECO:0000256" key="2">
    <source>
        <dbReference type="ARBA" id="ARBA00022525"/>
    </source>
</evidence>
<dbReference type="Gene3D" id="3.10.100.10">
    <property type="entry name" value="Mannose-Binding Protein A, subunit A"/>
    <property type="match status" value="1"/>
</dbReference>
<dbReference type="InterPro" id="IPR001304">
    <property type="entry name" value="C-type_lectin-like"/>
</dbReference>
<feature type="region of interest" description="Disordered" evidence="3">
    <location>
        <begin position="1"/>
        <end position="30"/>
    </location>
</feature>
<evidence type="ECO:0000313" key="6">
    <source>
        <dbReference type="RefSeq" id="XP_025031580.1"/>
    </source>
</evidence>
<dbReference type="GeneID" id="112542570"/>
<dbReference type="GO" id="GO:0005886">
    <property type="term" value="C:plasma membrane"/>
    <property type="evidence" value="ECO:0007669"/>
    <property type="project" value="InterPro"/>
</dbReference>
<dbReference type="PROSITE" id="PS50041">
    <property type="entry name" value="C_TYPE_LECTIN_2"/>
    <property type="match status" value="1"/>
</dbReference>
<dbReference type="InterPro" id="IPR016187">
    <property type="entry name" value="CTDL_fold"/>
</dbReference>
<dbReference type="Proteomes" id="UP000695026">
    <property type="component" value="Unplaced"/>
</dbReference>
<proteinExistence type="predicted"/>
<keyword evidence="5" id="KW-1185">Reference proteome</keyword>
<accession>A0A9F5N0R3</accession>
<comment type="subcellular location">
    <subcellularLocation>
        <location evidence="1">Secreted</location>
    </subcellularLocation>
</comment>
<evidence type="ECO:0000256" key="3">
    <source>
        <dbReference type="SAM" id="MobiDB-lite"/>
    </source>
</evidence>
<name>A0A9F5N0R3_PYTBI</name>
<dbReference type="InterPro" id="IPR039689">
    <property type="entry name" value="CD72"/>
</dbReference>
<dbReference type="PANTHER" id="PTHR15028">
    <property type="entry name" value="CD72-RELATED"/>
    <property type="match status" value="1"/>
</dbReference>
<dbReference type="Pfam" id="PF00059">
    <property type="entry name" value="Lectin_C"/>
    <property type="match status" value="1"/>
</dbReference>